<feature type="compositionally biased region" description="Polar residues" evidence="2">
    <location>
        <begin position="162"/>
        <end position="205"/>
    </location>
</feature>
<feature type="compositionally biased region" description="Low complexity" evidence="2">
    <location>
        <begin position="59"/>
        <end position="74"/>
    </location>
</feature>
<dbReference type="InterPro" id="IPR005877">
    <property type="entry name" value="YSIRK_signal_dom"/>
</dbReference>
<comment type="caution">
    <text evidence="5">The sequence shown here is derived from an EMBL/GenBank/DDBJ whole genome shotgun (WGS) entry which is preliminary data.</text>
</comment>
<feature type="compositionally biased region" description="Low complexity" evidence="2">
    <location>
        <begin position="140"/>
        <end position="161"/>
    </location>
</feature>
<evidence type="ECO:0000313" key="5">
    <source>
        <dbReference type="EMBL" id="EFJ69397.1"/>
    </source>
</evidence>
<feature type="region of interest" description="Disordered" evidence="2">
    <location>
        <begin position="59"/>
        <end position="216"/>
    </location>
</feature>
<dbReference type="Proteomes" id="UP000003672">
    <property type="component" value="Unassembled WGS sequence"/>
</dbReference>
<dbReference type="NCBIfam" id="TIGR01168">
    <property type="entry name" value="YSIRK_signal"/>
    <property type="match status" value="1"/>
</dbReference>
<evidence type="ECO:0000259" key="3">
    <source>
        <dbReference type="Pfam" id="PF04650"/>
    </source>
</evidence>
<feature type="domain" description="YSIRK Gram-positive signal peptide" evidence="3">
    <location>
        <begin position="16"/>
        <end position="39"/>
    </location>
</feature>
<proteinExistence type="predicted"/>
<evidence type="ECO:0000259" key="4">
    <source>
        <dbReference type="Pfam" id="PF08428"/>
    </source>
</evidence>
<feature type="compositionally biased region" description="Basic and acidic residues" evidence="2">
    <location>
        <begin position="75"/>
        <end position="84"/>
    </location>
</feature>
<dbReference type="Pfam" id="PF08428">
    <property type="entry name" value="Rib"/>
    <property type="match status" value="1"/>
</dbReference>
<feature type="region of interest" description="Disordered" evidence="2">
    <location>
        <begin position="430"/>
        <end position="449"/>
    </location>
</feature>
<keyword evidence="1" id="KW-0732">Signal</keyword>
<accession>A0AA86ZQX7</accession>
<dbReference type="EMBL" id="ACGO02000002">
    <property type="protein sequence ID" value="EFJ69397.1"/>
    <property type="molecule type" value="Genomic_DNA"/>
</dbReference>
<reference evidence="5 6" key="1">
    <citation type="submission" date="2010-06" db="EMBL/GenBank/DDBJ databases">
        <authorList>
            <person name="Muzny D."/>
            <person name="Qin X."/>
            <person name="Buhay C."/>
            <person name="Dugan-Rocha S."/>
            <person name="Ding Y."/>
            <person name="Chen G."/>
            <person name="Hawes A."/>
            <person name="Holder M."/>
            <person name="Jhangiani S."/>
            <person name="Johnson A."/>
            <person name="Khan Z."/>
            <person name="Li Z."/>
            <person name="Liu W."/>
            <person name="Liu X."/>
            <person name="Perez L."/>
            <person name="Shen H."/>
            <person name="Wang Q."/>
            <person name="Watt J."/>
            <person name="Xi L."/>
            <person name="Xin Y."/>
            <person name="Zhou J."/>
            <person name="Deng J."/>
            <person name="Jiang H."/>
            <person name="Liu Y."/>
            <person name="Qu J."/>
            <person name="Song X.-Z."/>
            <person name="Zhang L."/>
            <person name="Villasana D."/>
            <person name="Johnson A."/>
            <person name="Liu J."/>
            <person name="Liyanage D."/>
            <person name="Lorensuhewa L."/>
            <person name="Robinson T."/>
            <person name="Song A."/>
            <person name="Song B.-B."/>
            <person name="Dinh H."/>
            <person name="Thornton R."/>
            <person name="Coyle M."/>
            <person name="Francisco L."/>
            <person name="Jackson L."/>
            <person name="Javaid M."/>
            <person name="Korchina V."/>
            <person name="Kovar C."/>
            <person name="Mata R."/>
            <person name="Mathew T."/>
            <person name="Ngo R."/>
            <person name="Nguyen L."/>
            <person name="Nguyen N."/>
            <person name="Okwuonu G."/>
            <person name="Ongeri F."/>
            <person name="Pham C."/>
            <person name="Simmons D."/>
            <person name="Wilczek-Boney K."/>
            <person name="Hale W."/>
            <person name="Jakkamsetti A."/>
            <person name="Pham P."/>
            <person name="Ruth R."/>
            <person name="San Lucas F."/>
            <person name="Warren J."/>
            <person name="Zhang J."/>
            <person name="Zhao Z."/>
            <person name="Zhou C."/>
            <person name="Zhu D."/>
            <person name="Lee S."/>
            <person name="Bess C."/>
            <person name="Blankenburg K."/>
            <person name="Forbes L."/>
            <person name="Fu Q."/>
            <person name="Gubbala S."/>
            <person name="Hirani K."/>
            <person name="Jayaseelan J.C."/>
            <person name="Lara F."/>
            <person name="Munidasa M."/>
            <person name="Palculict T."/>
            <person name="Patil S."/>
            <person name="Pu L.-L."/>
            <person name="Saada N."/>
            <person name="Tang L."/>
            <person name="Weissenberger G."/>
            <person name="Zhu Y."/>
            <person name="Hemphill L."/>
            <person name="Shang Y."/>
            <person name="Youmans B."/>
            <person name="Ayvaz T."/>
            <person name="Ross M."/>
            <person name="Santibanez J."/>
            <person name="Aqrawi P."/>
            <person name="Gross S."/>
            <person name="Joshi V."/>
            <person name="Fowler G."/>
            <person name="Nazareth L."/>
            <person name="Reid J."/>
            <person name="Worley K."/>
            <person name="Petrosino J."/>
            <person name="Highlander S."/>
            <person name="Gibbs R."/>
        </authorList>
    </citation>
    <scope>NUCLEOTIDE SEQUENCE [LARGE SCALE GENOMIC DNA]</scope>
    <source>
        <strain evidence="5 6">JV-V03</strain>
    </source>
</reference>
<evidence type="ECO:0000256" key="2">
    <source>
        <dbReference type="SAM" id="MobiDB-lite"/>
    </source>
</evidence>
<evidence type="ECO:0000256" key="1">
    <source>
        <dbReference type="ARBA" id="ARBA00022729"/>
    </source>
</evidence>
<evidence type="ECO:0000313" key="6">
    <source>
        <dbReference type="Proteomes" id="UP000003672"/>
    </source>
</evidence>
<dbReference type="Pfam" id="PF04650">
    <property type="entry name" value="YSIRK_signal"/>
    <property type="match status" value="1"/>
</dbReference>
<dbReference type="AlphaFoldDB" id="A0AA86ZQX7"/>
<feature type="domain" description="Rib" evidence="4">
    <location>
        <begin position="781"/>
        <end position="837"/>
    </location>
</feature>
<gene>
    <name evidence="5" type="ORF">HMPREF0514_11467</name>
</gene>
<organism evidence="5 6">
    <name type="scientific">Lactobacillus paragasseri JV-V03</name>
    <dbReference type="NCBI Taxonomy" id="525326"/>
    <lineage>
        <taxon>Bacteria</taxon>
        <taxon>Bacillati</taxon>
        <taxon>Bacillota</taxon>
        <taxon>Bacilli</taxon>
        <taxon>Lactobacillales</taxon>
        <taxon>Lactobacillaceae</taxon>
        <taxon>Lactobacillus</taxon>
    </lineage>
</organism>
<name>A0AA86ZQX7_9LACO</name>
<protein>
    <submittedName>
        <fullName evidence="5">Gram-positive signal peptide protein, YSIRK family</fullName>
    </submittedName>
</protein>
<feature type="compositionally biased region" description="Polar residues" evidence="2">
    <location>
        <begin position="112"/>
        <end position="137"/>
    </location>
</feature>
<dbReference type="InterPro" id="IPR059115">
    <property type="entry name" value="Rib"/>
</dbReference>
<sequence length="1182" mass="126722">MKGQAKMLFNKKDFDSKQRFSIRKLSVGVCSVLLSTLFLTFNEGQTVHASTNVNAADTTTTSVSSNTTNNSSDNNTDKKDDSKVEASSLATAEKHAPIPIAAEIKSNKSEDQTNSASAETDTQVNKSKQAQSQTTINIVKATATQASTSSKDSSDTTSSKDNSAQNTVEKNRSTSTSKYTPVLTSETSVSTKANQSNSNSATQEKSNIKPVTPHADSTEHIAPETYTMDSDTPAYVIAGSDLTNLASKFISNAAALTQSGATFSWDGNVPTATQQDAIDGNTISGTIRVTYKDGTSTTIDIESYVEARSQLQPSTFYYVNRVNDTPDFNTADANGNSFSTMIVNQYAYDSTAFSYKILGTLDTSSLGIHWANVQVTDNNTFAGAPLAPKVIGDPYVIKVPYVVQGLKLRDDIPTDANGNPVINAQLATMPKSTSTTPTTPEVAFDPAQGGSNSTNVPVGLWGQYFYQDYAFAYALGIKVSASNWTAPTDLVNTKTNHFAITFNKLSNATQQEVDVNYVSAPHAEDMYIYNAANKTYMTGRPANAQAIKDLLAAGYMNDRVWVTLADGTKVYASKLEYIENRNNFVVGGARSGKYNINFNASFNQKNSAGQPLIFSNNIFSTASADFNDELNKWYQKTNNTTVANYAAPTATTWDKVSTNGISLAPTLKARDDPYVQNLTDGPVTFDSEALEKLVKNPSTGAEVKKVQGTWIVNITPNPILDNNTKWPEGTKLTWAGNDGSTKLTFDKAGESKTGNVTIKLPSGSSYTVKDITVISKAKVMAKSETVDYGTTLTAADLVTNKNVFPEGTTYQFVDNSEPTWGTAGSYNNVKITATYPGPDGKPVTTDVANCAVAINDSRSIKVLVGSDVPSVDSVLNLPSTWEAHTASWTTSPNTNSTNEGVITIHYPASDLDQQIKVYVTVIPKTTAVDGQNFFTNGEKYDGTTSSIANGNNQGAILTQANGQAIDYTTYSGQKTPGEQTVYDTKTTSYTPTYSLSGLETNSDGSLVSGVQTATVRVSVPQRTIGAKVDTDGNYYYEVKAKVNIAQKVNFEFVDEYKNDQVVGQPYSQEFIPGVATNLNFNMAMPDGYELGNGASIPSQYTLAAFSQTTPVVQVPIHQKMHFYITFHDEDSNTNLGTVEVSGSAAAGTGGYYPSINTKLTFPAGANAGDHYSVSTSGVPDGV</sequence>